<evidence type="ECO:0000313" key="2">
    <source>
        <dbReference type="Proteomes" id="UP000009342"/>
    </source>
</evidence>
<evidence type="ECO:0000313" key="1">
    <source>
        <dbReference type="EMBL" id="CCJ80187.1"/>
    </source>
</evidence>
<comment type="caution">
    <text evidence="1">The sequence shown here is derived from an EMBL/GenBank/DDBJ whole genome shotgun (WGS) entry which is preliminary data.</text>
</comment>
<proteinExistence type="predicted"/>
<protein>
    <submittedName>
        <fullName evidence="1">Uncharacterized protein</fullName>
    </submittedName>
</protein>
<reference evidence="2" key="1">
    <citation type="journal article" date="2012" name="PLoS ONE">
        <title>Comparative analysis of genome sequences covering the seven cronobacter species.</title>
        <authorList>
            <person name="Joseph S."/>
            <person name="Desai P."/>
            <person name="Ji Y."/>
            <person name="Cummings C.A."/>
            <person name="Shih R."/>
            <person name="Degoricija L."/>
            <person name="Rico A."/>
            <person name="Brzoska P."/>
            <person name="Hamby S.E."/>
            <person name="Masood N."/>
            <person name="Hariri S."/>
            <person name="Sonbol H."/>
            <person name="Chuzhanova N."/>
            <person name="McClelland M."/>
            <person name="Furtado M.R."/>
            <person name="Forsythe S.J."/>
        </authorList>
    </citation>
    <scope>NUCLEOTIDE SEQUENCE [LARGE SCALE GENOMIC DNA]</scope>
    <source>
        <strain evidence="2">1210</strain>
    </source>
</reference>
<keyword evidence="2" id="KW-1185">Reference proteome</keyword>
<name>A0ABP1W4Z8_9ENTR</name>
<dbReference type="Proteomes" id="UP000009342">
    <property type="component" value="Unassembled WGS sequence"/>
</dbReference>
<sequence length="46" mass="5269">MREGKPANIADSCYIAEFNYFMPREPAPDAARALFICRPDEYEPDS</sequence>
<dbReference type="EMBL" id="CAKZ01000049">
    <property type="protein sequence ID" value="CCJ80187.1"/>
    <property type="molecule type" value="Genomic_DNA"/>
</dbReference>
<gene>
    <name evidence="1" type="ORF">BN134_897</name>
</gene>
<organism evidence="1 2">
    <name type="scientific">Cronobacter dublinensis 1210</name>
    <dbReference type="NCBI Taxonomy" id="1208656"/>
    <lineage>
        <taxon>Bacteria</taxon>
        <taxon>Pseudomonadati</taxon>
        <taxon>Pseudomonadota</taxon>
        <taxon>Gammaproteobacteria</taxon>
        <taxon>Enterobacterales</taxon>
        <taxon>Enterobacteriaceae</taxon>
        <taxon>Cronobacter</taxon>
    </lineage>
</organism>
<accession>A0ABP1W4Z8</accession>